<proteinExistence type="predicted"/>
<keyword evidence="3" id="KW-1185">Reference proteome</keyword>
<comment type="caution">
    <text evidence="2">The sequence shown here is derived from an EMBL/GenBank/DDBJ whole genome shotgun (WGS) entry which is preliminary data.</text>
</comment>
<feature type="compositionally biased region" description="Basic residues" evidence="1">
    <location>
        <begin position="34"/>
        <end position="53"/>
    </location>
</feature>
<accession>A0ABR1KDI1</accession>
<evidence type="ECO:0000313" key="2">
    <source>
        <dbReference type="EMBL" id="KAK7512837.1"/>
    </source>
</evidence>
<gene>
    <name evidence="2" type="ORF">IWZ03DRAFT_384181</name>
</gene>
<dbReference type="Proteomes" id="UP001363622">
    <property type="component" value="Unassembled WGS sequence"/>
</dbReference>
<protein>
    <submittedName>
        <fullName evidence="2">Uncharacterized protein</fullName>
    </submittedName>
</protein>
<feature type="compositionally biased region" description="Basic and acidic residues" evidence="1">
    <location>
        <begin position="18"/>
        <end position="28"/>
    </location>
</feature>
<evidence type="ECO:0000313" key="3">
    <source>
        <dbReference type="Proteomes" id="UP001363622"/>
    </source>
</evidence>
<name>A0ABR1KDI1_9PEZI</name>
<organism evidence="2 3">
    <name type="scientific">Phyllosticta citriasiana</name>
    <dbReference type="NCBI Taxonomy" id="595635"/>
    <lineage>
        <taxon>Eukaryota</taxon>
        <taxon>Fungi</taxon>
        <taxon>Dikarya</taxon>
        <taxon>Ascomycota</taxon>
        <taxon>Pezizomycotina</taxon>
        <taxon>Dothideomycetes</taxon>
        <taxon>Dothideomycetes incertae sedis</taxon>
        <taxon>Botryosphaeriales</taxon>
        <taxon>Phyllostictaceae</taxon>
        <taxon>Phyllosticta</taxon>
    </lineage>
</organism>
<sequence length="204" mass="23528">MEAARVKRTWEHEAMARTRMQRQQDRNRCGHGLSPKRHIRQRLQRSRRQGRRIGHGESVRLLLQTAKARAQTTMRPPPHSHLPHPSLMAVTAPHPHPNRLGNNLRINLTLTPPTPWRGHHWRTTAQPFLFQHQHCSPTPCSRPNCLPTPPPPTCLPFGPRKQSSSRTLPALYSRDMTSRPSWLPSPTPRRHHRNPTSPLPRSAR</sequence>
<evidence type="ECO:0000256" key="1">
    <source>
        <dbReference type="SAM" id="MobiDB-lite"/>
    </source>
</evidence>
<feature type="region of interest" description="Disordered" evidence="1">
    <location>
        <begin position="150"/>
        <end position="204"/>
    </location>
</feature>
<feature type="region of interest" description="Disordered" evidence="1">
    <location>
        <begin position="18"/>
        <end position="55"/>
    </location>
</feature>
<reference evidence="2 3" key="1">
    <citation type="submission" date="2024-04" db="EMBL/GenBank/DDBJ databases">
        <title>Phyllosticta paracitricarpa is synonymous to the EU quarantine fungus P. citricarpa based on phylogenomic analyses.</title>
        <authorList>
            <consortium name="Lawrence Berkeley National Laboratory"/>
            <person name="Van Ingen-Buijs V.A."/>
            <person name="Van Westerhoven A.C."/>
            <person name="Haridas S."/>
            <person name="Skiadas P."/>
            <person name="Martin F."/>
            <person name="Groenewald J.Z."/>
            <person name="Crous P.W."/>
            <person name="Seidl M.F."/>
        </authorList>
    </citation>
    <scope>NUCLEOTIDE SEQUENCE [LARGE SCALE GENOMIC DNA]</scope>
    <source>
        <strain evidence="2 3">CBS 123371</strain>
    </source>
</reference>
<dbReference type="EMBL" id="JBBPHU010000010">
    <property type="protein sequence ID" value="KAK7512837.1"/>
    <property type="molecule type" value="Genomic_DNA"/>
</dbReference>